<gene>
    <name evidence="4" type="ORF">KIN20_006919</name>
</gene>
<keyword evidence="5" id="KW-1185">Reference proteome</keyword>
<dbReference type="InterPro" id="IPR040694">
    <property type="entry name" value="UGGT_TRXL_2"/>
</dbReference>
<dbReference type="Pfam" id="PF18401">
    <property type="entry name" value="Thioredoxin_13"/>
    <property type="match status" value="1"/>
</dbReference>
<proteinExistence type="predicted"/>
<evidence type="ECO:0000313" key="4">
    <source>
        <dbReference type="EMBL" id="KAJ1350986.1"/>
    </source>
</evidence>
<evidence type="ECO:0008006" key="6">
    <source>
        <dbReference type="Google" id="ProtNLM"/>
    </source>
</evidence>
<sequence length="432" mass="48957">MVYYWTVWYVISVIIRLSFAIDSVGKSVIASVNSKWNSTSLIAETSEFISRENEKLFWTFARHVAENCSSVDCASATDEQKYELSLNQASKIISEASVDLLRLSLSLRVFSPVVQLFQKIGTDHEVPCDAFFDVHGITGCQPSQLENAVMTARERDAPELLSVDHVFEFGKEADVIVIVYGEIGSTPWLQLHEKAVELATAGKSKYVLRHYSMATSPTKKISLSGYGVELAIKNTEYKAVDDTNEKKEERDEENLHGFNFKLLKELHPDSKDSLDAFRMHLKEIQELAPLKQWQVQDLSFQASQLIINSDNAIETLKQLSQDFPRHARSISRQSVDHNTRKEIEVNQKEYLVNAGMEPGESALFLNGISLDIDSLDTFQLVDLIKQEERVSTGFFNMGFKREYLSILVNMELSEEENELRCGLQGCISLVFE</sequence>
<dbReference type="InterPro" id="IPR009448">
    <property type="entry name" value="UDP-g_GGtrans"/>
</dbReference>
<feature type="chain" id="PRO_5041962612" description="UDP-glucose:glycoprotein glucosyltransferase" evidence="1">
    <location>
        <begin position="21"/>
        <end position="432"/>
    </location>
</feature>
<dbReference type="GO" id="GO:0036503">
    <property type="term" value="P:ERAD pathway"/>
    <property type="evidence" value="ECO:0007669"/>
    <property type="project" value="TreeGrafter"/>
</dbReference>
<dbReference type="Pfam" id="PF18400">
    <property type="entry name" value="Thioredoxin_12"/>
    <property type="match status" value="1"/>
</dbReference>
<protein>
    <recommendedName>
        <fullName evidence="6">UDP-glucose:glycoprotein glucosyltransferase</fullName>
    </recommendedName>
</protein>
<dbReference type="GO" id="GO:0051082">
    <property type="term" value="F:unfolded protein binding"/>
    <property type="evidence" value="ECO:0007669"/>
    <property type="project" value="TreeGrafter"/>
</dbReference>
<feature type="domain" description="UGGT thioredoxin-like" evidence="3">
    <location>
        <begin position="283"/>
        <end position="417"/>
    </location>
</feature>
<dbReference type="GO" id="GO:0005783">
    <property type="term" value="C:endoplasmic reticulum"/>
    <property type="evidence" value="ECO:0007669"/>
    <property type="project" value="TreeGrafter"/>
</dbReference>
<dbReference type="Proteomes" id="UP001196413">
    <property type="component" value="Unassembled WGS sequence"/>
</dbReference>
<dbReference type="GO" id="GO:0018279">
    <property type="term" value="P:protein N-linked glycosylation via asparagine"/>
    <property type="evidence" value="ECO:0007669"/>
    <property type="project" value="TreeGrafter"/>
</dbReference>
<dbReference type="AlphaFoldDB" id="A0AAD5MNA6"/>
<feature type="domain" description="UGGT thioredoxin-like" evidence="2">
    <location>
        <begin position="38"/>
        <end position="216"/>
    </location>
</feature>
<reference evidence="4" key="1">
    <citation type="submission" date="2021-06" db="EMBL/GenBank/DDBJ databases">
        <title>Parelaphostrongylus tenuis whole genome reference sequence.</title>
        <authorList>
            <person name="Garwood T.J."/>
            <person name="Larsen P.A."/>
            <person name="Fountain-Jones N.M."/>
            <person name="Garbe J.R."/>
            <person name="Macchietto M.G."/>
            <person name="Kania S.A."/>
            <person name="Gerhold R.W."/>
            <person name="Richards J.E."/>
            <person name="Wolf T.M."/>
        </authorList>
    </citation>
    <scope>NUCLEOTIDE SEQUENCE</scope>
    <source>
        <strain evidence="4">MNPRO001-30</strain>
        <tissue evidence="4">Meninges</tissue>
    </source>
</reference>
<dbReference type="GO" id="GO:0003980">
    <property type="term" value="F:UDP-glucose:glycoprotein glucosyltransferase activity"/>
    <property type="evidence" value="ECO:0007669"/>
    <property type="project" value="InterPro"/>
</dbReference>
<dbReference type="InterPro" id="IPR040693">
    <property type="entry name" value="UGGT_TRXL_1"/>
</dbReference>
<evidence type="ECO:0000259" key="2">
    <source>
        <dbReference type="Pfam" id="PF18400"/>
    </source>
</evidence>
<dbReference type="EMBL" id="JAHQIW010000981">
    <property type="protein sequence ID" value="KAJ1350986.1"/>
    <property type="molecule type" value="Genomic_DNA"/>
</dbReference>
<dbReference type="PANTHER" id="PTHR11226:SF0">
    <property type="entry name" value="UDP-GLUCOSE:GLYCOPROTEIN GLUCOSYLTRANSFERASE"/>
    <property type="match status" value="1"/>
</dbReference>
<keyword evidence="1" id="KW-0732">Signal</keyword>
<evidence type="ECO:0000313" key="5">
    <source>
        <dbReference type="Proteomes" id="UP001196413"/>
    </source>
</evidence>
<organism evidence="4 5">
    <name type="scientific">Parelaphostrongylus tenuis</name>
    <name type="common">Meningeal worm</name>
    <dbReference type="NCBI Taxonomy" id="148309"/>
    <lineage>
        <taxon>Eukaryota</taxon>
        <taxon>Metazoa</taxon>
        <taxon>Ecdysozoa</taxon>
        <taxon>Nematoda</taxon>
        <taxon>Chromadorea</taxon>
        <taxon>Rhabditida</taxon>
        <taxon>Rhabditina</taxon>
        <taxon>Rhabditomorpha</taxon>
        <taxon>Strongyloidea</taxon>
        <taxon>Metastrongylidae</taxon>
        <taxon>Parelaphostrongylus</taxon>
    </lineage>
</organism>
<accession>A0AAD5MNA6</accession>
<evidence type="ECO:0000259" key="3">
    <source>
        <dbReference type="Pfam" id="PF18401"/>
    </source>
</evidence>
<name>A0AAD5MNA6_PARTN</name>
<dbReference type="PANTHER" id="PTHR11226">
    <property type="entry name" value="UDP-GLUCOSE GLYCOPROTEIN:GLUCOSYLTRANSFERASE"/>
    <property type="match status" value="1"/>
</dbReference>
<evidence type="ECO:0000256" key="1">
    <source>
        <dbReference type="SAM" id="SignalP"/>
    </source>
</evidence>
<comment type="caution">
    <text evidence="4">The sequence shown here is derived from an EMBL/GenBank/DDBJ whole genome shotgun (WGS) entry which is preliminary data.</text>
</comment>
<feature type="signal peptide" evidence="1">
    <location>
        <begin position="1"/>
        <end position="20"/>
    </location>
</feature>